<dbReference type="InterPro" id="IPR003423">
    <property type="entry name" value="OMP_efflux"/>
</dbReference>
<proteinExistence type="inferred from homology"/>
<evidence type="ECO:0000256" key="1">
    <source>
        <dbReference type="ARBA" id="ARBA00007613"/>
    </source>
</evidence>
<sequence length="460" mass="49555">MSKSRVFLIIAIATALGGCASISTQQDVRDATQASLPSLPEQWQTPDFQQGSVQIGWIDRFGDSVLSELVREAQANNPDIRAAAANVDAARALVRQSRAALLPAVSATARASRQESIEGSFANETELNVGLQADWEPDLWGRLRAGRDAAFYSAEAAQADFLFAQHTLAQAVASAYFASIEARLQIGVAKRTVESLAEIDRIVRVRYREGFASAQDTAIAASDLATASETLANARGGERLARRALEQLLGRYPADRIRVTQTLPETPQTPPAGLPSELLERRPDIIAAERRVAAAFSNTDQAKAARLPIVSLTSTIGGASNELGSLLDGPNLVWSIVGSVLQPIFDGGARDAAVEEANANQRAAIAAYAGAALQALTDVENGLDQAQVLREREARQEEATRQSARAYELTQFRYLEGETDLIDALSVQQRLFNAEQGLVAIRRARLDQWIALNLALGGEW</sequence>
<comment type="subcellular location">
    <subcellularLocation>
        <location evidence="2">Cell membrane</location>
        <topology evidence="2">Lipid-anchor</topology>
    </subcellularLocation>
</comment>
<dbReference type="Pfam" id="PF02321">
    <property type="entry name" value="OEP"/>
    <property type="match status" value="2"/>
</dbReference>
<dbReference type="Proteomes" id="UP001500713">
    <property type="component" value="Unassembled WGS sequence"/>
</dbReference>
<keyword evidence="2" id="KW-0472">Membrane</keyword>
<keyword evidence="2" id="KW-0732">Signal</keyword>
<protein>
    <submittedName>
        <fullName evidence="3">Efflux transporter outer membrane subunit</fullName>
    </submittedName>
</protein>
<feature type="signal peptide" evidence="2">
    <location>
        <begin position="1"/>
        <end position="20"/>
    </location>
</feature>
<dbReference type="RefSeq" id="WP_229954686.1">
    <property type="nucleotide sequence ID" value="NZ_BAAAEM010000002.1"/>
</dbReference>
<accession>A0ABN1AK19</accession>
<evidence type="ECO:0000256" key="2">
    <source>
        <dbReference type="RuleBase" id="RU362097"/>
    </source>
</evidence>
<dbReference type="InterPro" id="IPR010131">
    <property type="entry name" value="MdtP/NodT-like"/>
</dbReference>
<evidence type="ECO:0000313" key="3">
    <source>
        <dbReference type="EMBL" id="GAA0477996.1"/>
    </source>
</evidence>
<comment type="caution">
    <text evidence="3">The sequence shown here is derived from an EMBL/GenBank/DDBJ whole genome shotgun (WGS) entry which is preliminary data.</text>
</comment>
<dbReference type="PANTHER" id="PTHR30203">
    <property type="entry name" value="OUTER MEMBRANE CATION EFFLUX PROTEIN"/>
    <property type="match status" value="1"/>
</dbReference>
<dbReference type="EMBL" id="BAAAEM010000002">
    <property type="protein sequence ID" value="GAA0477996.1"/>
    <property type="molecule type" value="Genomic_DNA"/>
</dbReference>
<name>A0ABN1AK19_9SPHN</name>
<feature type="chain" id="PRO_5045011287" evidence="2">
    <location>
        <begin position="21"/>
        <end position="460"/>
    </location>
</feature>
<organism evidence="3 4">
    <name type="scientific">Parasphingorhabdus litoris</name>
    <dbReference type="NCBI Taxonomy" id="394733"/>
    <lineage>
        <taxon>Bacteria</taxon>
        <taxon>Pseudomonadati</taxon>
        <taxon>Pseudomonadota</taxon>
        <taxon>Alphaproteobacteria</taxon>
        <taxon>Sphingomonadales</taxon>
        <taxon>Sphingomonadaceae</taxon>
        <taxon>Parasphingorhabdus</taxon>
    </lineage>
</organism>
<keyword evidence="2" id="KW-0564">Palmitate</keyword>
<dbReference type="NCBIfam" id="TIGR01845">
    <property type="entry name" value="outer_NodT"/>
    <property type="match status" value="1"/>
</dbReference>
<comment type="similarity">
    <text evidence="1 2">Belongs to the outer membrane factor (OMF) (TC 1.B.17) family.</text>
</comment>
<reference evidence="3 4" key="1">
    <citation type="journal article" date="2019" name="Int. J. Syst. Evol. Microbiol.">
        <title>The Global Catalogue of Microorganisms (GCM) 10K type strain sequencing project: providing services to taxonomists for standard genome sequencing and annotation.</title>
        <authorList>
            <consortium name="The Broad Institute Genomics Platform"/>
            <consortium name="The Broad Institute Genome Sequencing Center for Infectious Disease"/>
            <person name="Wu L."/>
            <person name="Ma J."/>
        </authorList>
    </citation>
    <scope>NUCLEOTIDE SEQUENCE [LARGE SCALE GENOMIC DNA]</scope>
    <source>
        <strain evidence="3 4">JCM 14162</strain>
    </source>
</reference>
<keyword evidence="2" id="KW-1134">Transmembrane beta strand</keyword>
<dbReference type="SUPFAM" id="SSF56954">
    <property type="entry name" value="Outer membrane efflux proteins (OEP)"/>
    <property type="match status" value="1"/>
</dbReference>
<keyword evidence="4" id="KW-1185">Reference proteome</keyword>
<evidence type="ECO:0000313" key="4">
    <source>
        <dbReference type="Proteomes" id="UP001500713"/>
    </source>
</evidence>
<dbReference type="PANTHER" id="PTHR30203:SF33">
    <property type="entry name" value="BLR4455 PROTEIN"/>
    <property type="match status" value="1"/>
</dbReference>
<dbReference type="PROSITE" id="PS51257">
    <property type="entry name" value="PROKAR_LIPOPROTEIN"/>
    <property type="match status" value="1"/>
</dbReference>
<dbReference type="Gene3D" id="1.20.1600.10">
    <property type="entry name" value="Outer membrane efflux proteins (OEP)"/>
    <property type="match status" value="1"/>
</dbReference>
<gene>
    <name evidence="3" type="ORF">GCM10009096_19880</name>
</gene>
<keyword evidence="2" id="KW-0812">Transmembrane</keyword>
<keyword evidence="2" id="KW-0449">Lipoprotein</keyword>
<dbReference type="Gene3D" id="2.20.200.10">
    <property type="entry name" value="Outer membrane efflux proteins (OEP)"/>
    <property type="match status" value="1"/>
</dbReference>